<dbReference type="RefSeq" id="WP_344723182.1">
    <property type="nucleotide sequence ID" value="NZ_BAAAUS010000017.1"/>
</dbReference>
<accession>A0ABW4EPY4</accession>
<feature type="region of interest" description="Disordered" evidence="1">
    <location>
        <begin position="1"/>
        <end position="38"/>
    </location>
</feature>
<keyword evidence="3" id="KW-1185">Reference proteome</keyword>
<dbReference type="EMBL" id="JBHUCO010000002">
    <property type="protein sequence ID" value="MFD1516355.1"/>
    <property type="molecule type" value="Genomic_DNA"/>
</dbReference>
<comment type="caution">
    <text evidence="2">The sequence shown here is derived from an EMBL/GenBank/DDBJ whole genome shotgun (WGS) entry which is preliminary data.</text>
</comment>
<evidence type="ECO:0000313" key="2">
    <source>
        <dbReference type="EMBL" id="MFD1516355.1"/>
    </source>
</evidence>
<gene>
    <name evidence="2" type="ORF">ACFSJD_02585</name>
</gene>
<organism evidence="2 3">
    <name type="scientific">Pseudonocardia yunnanensis</name>
    <dbReference type="NCBI Taxonomy" id="58107"/>
    <lineage>
        <taxon>Bacteria</taxon>
        <taxon>Bacillati</taxon>
        <taxon>Actinomycetota</taxon>
        <taxon>Actinomycetes</taxon>
        <taxon>Pseudonocardiales</taxon>
        <taxon>Pseudonocardiaceae</taxon>
        <taxon>Pseudonocardia</taxon>
    </lineage>
</organism>
<feature type="compositionally biased region" description="Basic and acidic residues" evidence="1">
    <location>
        <begin position="1"/>
        <end position="25"/>
    </location>
</feature>
<proteinExistence type="predicted"/>
<name>A0ABW4EPY4_9PSEU</name>
<evidence type="ECO:0000313" key="3">
    <source>
        <dbReference type="Proteomes" id="UP001597114"/>
    </source>
</evidence>
<reference evidence="3" key="1">
    <citation type="journal article" date="2019" name="Int. J. Syst. Evol. Microbiol.">
        <title>The Global Catalogue of Microorganisms (GCM) 10K type strain sequencing project: providing services to taxonomists for standard genome sequencing and annotation.</title>
        <authorList>
            <consortium name="The Broad Institute Genomics Platform"/>
            <consortium name="The Broad Institute Genome Sequencing Center for Infectious Disease"/>
            <person name="Wu L."/>
            <person name="Ma J."/>
        </authorList>
    </citation>
    <scope>NUCLEOTIDE SEQUENCE [LARGE SCALE GENOMIC DNA]</scope>
    <source>
        <strain evidence="3">CCM 7043</strain>
    </source>
</reference>
<dbReference type="Proteomes" id="UP001597114">
    <property type="component" value="Unassembled WGS sequence"/>
</dbReference>
<sequence length="50" mass="5795">MTSRNWDKSPETEKDSKFHDLRDSGYRGPIDQDGNNLEDVNAWADEQLGR</sequence>
<evidence type="ECO:0000256" key="1">
    <source>
        <dbReference type="SAM" id="MobiDB-lite"/>
    </source>
</evidence>
<protein>
    <submittedName>
        <fullName evidence="2">Uncharacterized protein</fullName>
    </submittedName>
</protein>